<sequence>MPGLLNATRADVPHPVARTLRRSTRRVQRILPESLKPKLAKAVAEPPEESWIQLTIKGFGRGVVKMDFDRNAKLSELIFSFWELTCQPPHPAAFIYKGNKLRARDTPTMLEMKDNDIIEYRRLVRHPRLIQVDDMLLLIEAGQQFVRKMDPIVEWERLDKEEAAEYRATVHSIQLFFTKLQKSLKALIKNEAFPLDAEAARVMRKRQVQLANMLVRLFRVHHVVYKHGYTASRVHPMPFRTGARCLLAVENLAALASVVRNLQYPDVWERVPLAVPGLLREYPEPVNPVEKTTTIADGNGGGGVQTQYVPKPAQVNYGECLICYEACNSTTNSTRVFHKNGFATCTDCCGKTVHPRCLARWFAYERLSTEHGDTGTCPACRHVFPPKVAMLIMYMAIAHLGLALDASPKFRAWIAKLPKEGPGSYLDMYRDHSRWTWKD</sequence>
<keyword evidence="1" id="KW-0863">Zinc-finger</keyword>
<evidence type="ECO:0000259" key="2">
    <source>
        <dbReference type="PROSITE" id="PS50089"/>
    </source>
</evidence>
<dbReference type="SUPFAM" id="SSF54236">
    <property type="entry name" value="Ubiquitin-like"/>
    <property type="match status" value="1"/>
</dbReference>
<reference evidence="3" key="1">
    <citation type="submission" date="2022-10" db="EMBL/GenBank/DDBJ databases">
        <title>Culturing micro-colonial fungi from biological soil crusts in the Mojave desert and describing Neophaeococcomyces mojavensis, and introducing the new genera and species Taxawa tesnikishii.</title>
        <authorList>
            <person name="Kurbessoian T."/>
            <person name="Stajich J.E."/>
        </authorList>
    </citation>
    <scope>NUCLEOTIDE SEQUENCE</scope>
    <source>
        <strain evidence="3">TK_35</strain>
    </source>
</reference>
<proteinExistence type="predicted"/>
<gene>
    <name evidence="3" type="primary">SMT3_1</name>
    <name evidence="3" type="ORF">H2204_008753</name>
</gene>
<dbReference type="InterPro" id="IPR022617">
    <property type="entry name" value="Rad60/SUMO-like_dom"/>
</dbReference>
<keyword evidence="1" id="KW-0479">Metal-binding</keyword>
<dbReference type="GO" id="GO:0008270">
    <property type="term" value="F:zinc ion binding"/>
    <property type="evidence" value="ECO:0007669"/>
    <property type="project" value="UniProtKB-KW"/>
</dbReference>
<protein>
    <submittedName>
        <fullName evidence="3">SUMO protein smt3</fullName>
    </submittedName>
</protein>
<evidence type="ECO:0000313" key="3">
    <source>
        <dbReference type="EMBL" id="KAJ9630098.1"/>
    </source>
</evidence>
<dbReference type="AlphaFoldDB" id="A0AA38XZD0"/>
<dbReference type="Gene3D" id="3.10.20.90">
    <property type="entry name" value="Phosphatidylinositol 3-kinase Catalytic Subunit, Chain A, domain 1"/>
    <property type="match status" value="1"/>
</dbReference>
<name>A0AA38XZD0_9EURO</name>
<keyword evidence="4" id="KW-1185">Reference proteome</keyword>
<dbReference type="Pfam" id="PF11976">
    <property type="entry name" value="Rad60-SLD"/>
    <property type="match status" value="1"/>
</dbReference>
<dbReference type="Proteomes" id="UP001172681">
    <property type="component" value="Unassembled WGS sequence"/>
</dbReference>
<dbReference type="CDD" id="cd01763">
    <property type="entry name" value="Ubl_SUMO_like"/>
    <property type="match status" value="1"/>
</dbReference>
<dbReference type="InterPro" id="IPR013083">
    <property type="entry name" value="Znf_RING/FYVE/PHD"/>
</dbReference>
<dbReference type="EMBL" id="JAPDRN010000065">
    <property type="protein sequence ID" value="KAJ9630098.1"/>
    <property type="molecule type" value="Genomic_DNA"/>
</dbReference>
<dbReference type="SUPFAM" id="SSF57850">
    <property type="entry name" value="RING/U-box"/>
    <property type="match status" value="1"/>
</dbReference>
<accession>A0AA38XZD0</accession>
<dbReference type="InterPro" id="IPR029071">
    <property type="entry name" value="Ubiquitin-like_domsf"/>
</dbReference>
<comment type="caution">
    <text evidence="3">The sequence shown here is derived from an EMBL/GenBank/DDBJ whole genome shotgun (WGS) entry which is preliminary data.</text>
</comment>
<organism evidence="3 4">
    <name type="scientific">Knufia peltigerae</name>
    <dbReference type="NCBI Taxonomy" id="1002370"/>
    <lineage>
        <taxon>Eukaryota</taxon>
        <taxon>Fungi</taxon>
        <taxon>Dikarya</taxon>
        <taxon>Ascomycota</taxon>
        <taxon>Pezizomycotina</taxon>
        <taxon>Eurotiomycetes</taxon>
        <taxon>Chaetothyriomycetidae</taxon>
        <taxon>Chaetothyriales</taxon>
        <taxon>Trichomeriaceae</taxon>
        <taxon>Knufia</taxon>
    </lineage>
</organism>
<keyword evidence="1" id="KW-0862">Zinc</keyword>
<evidence type="ECO:0000313" key="4">
    <source>
        <dbReference type="Proteomes" id="UP001172681"/>
    </source>
</evidence>
<dbReference type="Gene3D" id="3.30.40.10">
    <property type="entry name" value="Zinc/RING finger domain, C3HC4 (zinc finger)"/>
    <property type="match status" value="1"/>
</dbReference>
<dbReference type="InterPro" id="IPR001841">
    <property type="entry name" value="Znf_RING"/>
</dbReference>
<feature type="domain" description="RING-type" evidence="2">
    <location>
        <begin position="320"/>
        <end position="381"/>
    </location>
</feature>
<dbReference type="PROSITE" id="PS50089">
    <property type="entry name" value="ZF_RING_2"/>
    <property type="match status" value="1"/>
</dbReference>
<evidence type="ECO:0000256" key="1">
    <source>
        <dbReference type="PROSITE-ProRule" id="PRU00175"/>
    </source>
</evidence>